<sequence length="118" mass="12888">ANPAVAVFDLSLRPDSRTESVRVDGILPTLTATDEHLWLMGVCDNMPKYNRFLRPEERCALMGLDPSVLERVDPDCRLAAVGDAMALPTVGLVMASLWSGTKEDLEGTQPEQAMVCID</sequence>
<protein>
    <recommendedName>
        <fullName evidence="3">DNA (cytosine-5-)-methyltransferase</fullName>
    </recommendedName>
</protein>
<dbReference type="EMBL" id="CAUYUJ010020517">
    <property type="protein sequence ID" value="CAK0898907.1"/>
    <property type="molecule type" value="Genomic_DNA"/>
</dbReference>
<organism evidence="1 2">
    <name type="scientific">Prorocentrum cordatum</name>
    <dbReference type="NCBI Taxonomy" id="2364126"/>
    <lineage>
        <taxon>Eukaryota</taxon>
        <taxon>Sar</taxon>
        <taxon>Alveolata</taxon>
        <taxon>Dinophyceae</taxon>
        <taxon>Prorocentrales</taxon>
        <taxon>Prorocentraceae</taxon>
        <taxon>Prorocentrum</taxon>
    </lineage>
</organism>
<name>A0ABN9XKC7_9DINO</name>
<proteinExistence type="predicted"/>
<gene>
    <name evidence="1" type="ORF">PCOR1329_LOCUS76562</name>
</gene>
<evidence type="ECO:0000313" key="2">
    <source>
        <dbReference type="Proteomes" id="UP001189429"/>
    </source>
</evidence>
<comment type="caution">
    <text evidence="1">The sequence shown here is derived from an EMBL/GenBank/DDBJ whole genome shotgun (WGS) entry which is preliminary data.</text>
</comment>
<keyword evidence="2" id="KW-1185">Reference proteome</keyword>
<evidence type="ECO:0008006" key="3">
    <source>
        <dbReference type="Google" id="ProtNLM"/>
    </source>
</evidence>
<accession>A0ABN9XKC7</accession>
<reference evidence="1" key="1">
    <citation type="submission" date="2023-10" db="EMBL/GenBank/DDBJ databases">
        <authorList>
            <person name="Chen Y."/>
            <person name="Shah S."/>
            <person name="Dougan E. K."/>
            <person name="Thang M."/>
            <person name="Chan C."/>
        </authorList>
    </citation>
    <scope>NUCLEOTIDE SEQUENCE [LARGE SCALE GENOMIC DNA]</scope>
</reference>
<dbReference type="Proteomes" id="UP001189429">
    <property type="component" value="Unassembled WGS sequence"/>
</dbReference>
<evidence type="ECO:0000313" key="1">
    <source>
        <dbReference type="EMBL" id="CAK0898907.1"/>
    </source>
</evidence>
<feature type="non-terminal residue" evidence="1">
    <location>
        <position position="1"/>
    </location>
</feature>